<accession>A0A371X1Z0</accession>
<evidence type="ECO:0000256" key="2">
    <source>
        <dbReference type="ARBA" id="ARBA00011245"/>
    </source>
</evidence>
<dbReference type="PANTHER" id="PTHR42801">
    <property type="entry name" value="THIOREDOXIN-DEPENDENT PEROXIDE REDUCTASE"/>
    <property type="match status" value="1"/>
</dbReference>
<evidence type="ECO:0000256" key="3">
    <source>
        <dbReference type="ARBA" id="ARBA00013017"/>
    </source>
</evidence>
<keyword evidence="6" id="KW-0560">Oxidoreductase</keyword>
<keyword evidence="16" id="KW-1185">Reference proteome</keyword>
<keyword evidence="8" id="KW-0676">Redox-active center</keyword>
<dbReference type="GO" id="GO:0005737">
    <property type="term" value="C:cytoplasm"/>
    <property type="evidence" value="ECO:0007669"/>
    <property type="project" value="TreeGrafter"/>
</dbReference>
<evidence type="ECO:0000256" key="1">
    <source>
        <dbReference type="ARBA" id="ARBA00003330"/>
    </source>
</evidence>
<proteinExistence type="inferred from homology"/>
<evidence type="ECO:0000256" key="7">
    <source>
        <dbReference type="ARBA" id="ARBA00023157"/>
    </source>
</evidence>
<keyword evidence="7" id="KW-1015">Disulfide bond</keyword>
<comment type="function">
    <text evidence="1">Thiol-specific peroxidase that catalyzes the reduction of hydrogen peroxide and organic hydroperoxides to water and alcohols, respectively. Plays a role in cell protection against oxidative stress by detoxifying peroxides and as sensor of hydrogen peroxide-mediated signaling events.</text>
</comment>
<dbReference type="InterPro" id="IPR013766">
    <property type="entry name" value="Thioredoxin_domain"/>
</dbReference>
<dbReference type="InterPro" id="IPR050924">
    <property type="entry name" value="Peroxiredoxin_BCP/PrxQ"/>
</dbReference>
<evidence type="ECO:0000256" key="9">
    <source>
        <dbReference type="ARBA" id="ARBA00032824"/>
    </source>
</evidence>
<dbReference type="EMBL" id="QURN01000029">
    <property type="protein sequence ID" value="RFC63243.1"/>
    <property type="molecule type" value="Genomic_DNA"/>
</dbReference>
<evidence type="ECO:0000313" key="16">
    <source>
        <dbReference type="Proteomes" id="UP000262379"/>
    </source>
</evidence>
<evidence type="ECO:0000256" key="10">
    <source>
        <dbReference type="ARBA" id="ARBA00038489"/>
    </source>
</evidence>
<gene>
    <name evidence="15" type="ORF">DY251_20895</name>
</gene>
<dbReference type="PANTHER" id="PTHR42801:SF4">
    <property type="entry name" value="AHPC_TSA FAMILY PROTEIN"/>
    <property type="match status" value="1"/>
</dbReference>
<sequence>MNTTQPKRELATNDLAPDFDLPATNGKHVRLSALRGAPIVLFFYPQDGSQTCTAEAIAFSEAASRLRAAGATIFGISPDSMKRHENFKAKHGLAIELISDEQRSAINAYGLWMEKTTFGHVHMGVDRSTFLIDRDGRIAALWRKVRLKGHVDEVIKRLDDLNHAKQK</sequence>
<comment type="subunit">
    <text evidence="2">Monomer.</text>
</comment>
<evidence type="ECO:0000256" key="4">
    <source>
        <dbReference type="ARBA" id="ARBA00022559"/>
    </source>
</evidence>
<keyword evidence="4" id="KW-0575">Peroxidase</keyword>
<name>A0A371X1Z0_9HYPH</name>
<comment type="caution">
    <text evidence="15">The sequence shown here is derived from an EMBL/GenBank/DDBJ whole genome shotgun (WGS) entry which is preliminary data.</text>
</comment>
<comment type="catalytic activity">
    <reaction evidence="12">
        <text>a hydroperoxide + [thioredoxin]-dithiol = an alcohol + [thioredoxin]-disulfide + H2O</text>
        <dbReference type="Rhea" id="RHEA:62620"/>
        <dbReference type="Rhea" id="RHEA-COMP:10698"/>
        <dbReference type="Rhea" id="RHEA-COMP:10700"/>
        <dbReference type="ChEBI" id="CHEBI:15377"/>
        <dbReference type="ChEBI" id="CHEBI:29950"/>
        <dbReference type="ChEBI" id="CHEBI:30879"/>
        <dbReference type="ChEBI" id="CHEBI:35924"/>
        <dbReference type="ChEBI" id="CHEBI:50058"/>
        <dbReference type="EC" id="1.11.1.24"/>
    </reaction>
</comment>
<dbReference type="InterPro" id="IPR036249">
    <property type="entry name" value="Thioredoxin-like_sf"/>
</dbReference>
<evidence type="ECO:0000256" key="5">
    <source>
        <dbReference type="ARBA" id="ARBA00022862"/>
    </source>
</evidence>
<dbReference type="EC" id="1.11.1.24" evidence="3"/>
<dbReference type="PROSITE" id="PS51352">
    <property type="entry name" value="THIOREDOXIN_2"/>
    <property type="match status" value="1"/>
</dbReference>
<evidence type="ECO:0000259" key="14">
    <source>
        <dbReference type="PROSITE" id="PS51352"/>
    </source>
</evidence>
<dbReference type="Pfam" id="PF00578">
    <property type="entry name" value="AhpC-TSA"/>
    <property type="match status" value="1"/>
</dbReference>
<dbReference type="GO" id="GO:0045454">
    <property type="term" value="P:cell redox homeostasis"/>
    <property type="evidence" value="ECO:0007669"/>
    <property type="project" value="TreeGrafter"/>
</dbReference>
<dbReference type="GO" id="GO:0008379">
    <property type="term" value="F:thioredoxin peroxidase activity"/>
    <property type="evidence" value="ECO:0007669"/>
    <property type="project" value="TreeGrafter"/>
</dbReference>
<keyword evidence="5" id="KW-0049">Antioxidant</keyword>
<evidence type="ECO:0000256" key="13">
    <source>
        <dbReference type="PIRSR" id="PIRSR000239-1"/>
    </source>
</evidence>
<dbReference type="FunFam" id="3.40.30.10:FF:000007">
    <property type="entry name" value="Thioredoxin-dependent thiol peroxidase"/>
    <property type="match status" value="1"/>
</dbReference>
<feature type="active site" description="Cysteine sulfenic acid (-SOH) intermediate; for peroxidase activity" evidence="13">
    <location>
        <position position="52"/>
    </location>
</feature>
<dbReference type="PIRSF" id="PIRSF000239">
    <property type="entry name" value="AHPC"/>
    <property type="match status" value="1"/>
</dbReference>
<dbReference type="SUPFAM" id="SSF52833">
    <property type="entry name" value="Thioredoxin-like"/>
    <property type="match status" value="1"/>
</dbReference>
<organism evidence="15 16">
    <name type="scientific">Mesorhizobium denitrificans</name>
    <dbReference type="NCBI Taxonomy" id="2294114"/>
    <lineage>
        <taxon>Bacteria</taxon>
        <taxon>Pseudomonadati</taxon>
        <taxon>Pseudomonadota</taxon>
        <taxon>Alphaproteobacteria</taxon>
        <taxon>Hyphomicrobiales</taxon>
        <taxon>Phyllobacteriaceae</taxon>
        <taxon>Mesorhizobium</taxon>
    </lineage>
</organism>
<evidence type="ECO:0000256" key="12">
    <source>
        <dbReference type="ARBA" id="ARBA00049091"/>
    </source>
</evidence>
<evidence type="ECO:0000256" key="11">
    <source>
        <dbReference type="ARBA" id="ARBA00042639"/>
    </source>
</evidence>
<protein>
    <recommendedName>
        <fullName evidence="3">thioredoxin-dependent peroxiredoxin</fullName>
        <ecNumber evidence="3">1.11.1.24</ecNumber>
    </recommendedName>
    <alternativeName>
        <fullName evidence="9">Thioredoxin peroxidase</fullName>
    </alternativeName>
    <alternativeName>
        <fullName evidence="11">Thioredoxin-dependent peroxiredoxin Bcp</fullName>
    </alternativeName>
</protein>
<dbReference type="CDD" id="cd03017">
    <property type="entry name" value="PRX_BCP"/>
    <property type="match status" value="1"/>
</dbReference>
<dbReference type="InterPro" id="IPR000866">
    <property type="entry name" value="AhpC/TSA"/>
</dbReference>
<dbReference type="InterPro" id="IPR024706">
    <property type="entry name" value="Peroxiredoxin_AhpC-typ"/>
</dbReference>
<evidence type="ECO:0000256" key="6">
    <source>
        <dbReference type="ARBA" id="ARBA00023002"/>
    </source>
</evidence>
<dbReference type="GO" id="GO:0034599">
    <property type="term" value="P:cellular response to oxidative stress"/>
    <property type="evidence" value="ECO:0007669"/>
    <property type="project" value="TreeGrafter"/>
</dbReference>
<evidence type="ECO:0000256" key="8">
    <source>
        <dbReference type="ARBA" id="ARBA00023284"/>
    </source>
</evidence>
<feature type="domain" description="Thioredoxin" evidence="14">
    <location>
        <begin position="10"/>
        <end position="163"/>
    </location>
</feature>
<dbReference type="Proteomes" id="UP000262379">
    <property type="component" value="Unassembled WGS sequence"/>
</dbReference>
<dbReference type="Gene3D" id="3.40.30.10">
    <property type="entry name" value="Glutaredoxin"/>
    <property type="match status" value="1"/>
</dbReference>
<reference evidence="16" key="1">
    <citation type="submission" date="2018-08" db="EMBL/GenBank/DDBJ databases">
        <authorList>
            <person name="Im W.T."/>
        </authorList>
    </citation>
    <scope>NUCLEOTIDE SEQUENCE [LARGE SCALE GENOMIC DNA]</scope>
    <source>
        <strain evidence="16">LA-28</strain>
    </source>
</reference>
<dbReference type="AlphaFoldDB" id="A0A371X1Z0"/>
<dbReference type="RefSeq" id="WP_116625845.1">
    <property type="nucleotide sequence ID" value="NZ_QURN01000029.1"/>
</dbReference>
<evidence type="ECO:0000313" key="15">
    <source>
        <dbReference type="EMBL" id="RFC63243.1"/>
    </source>
</evidence>
<comment type="similarity">
    <text evidence="10">Belongs to the peroxiredoxin family. BCP/PrxQ subfamily.</text>
</comment>